<dbReference type="Pfam" id="PF13458">
    <property type="entry name" value="Peripla_BP_6"/>
    <property type="match status" value="1"/>
</dbReference>
<dbReference type="PROSITE" id="PS50011">
    <property type="entry name" value="PROTEIN_KINASE_DOM"/>
    <property type="match status" value="1"/>
</dbReference>
<proteinExistence type="inferred from homology"/>
<dbReference type="Pfam" id="PF00069">
    <property type="entry name" value="Pkinase"/>
    <property type="match status" value="1"/>
</dbReference>
<dbReference type="InterPro" id="IPR008271">
    <property type="entry name" value="Ser/Thr_kinase_AS"/>
</dbReference>
<evidence type="ECO:0000313" key="11">
    <source>
        <dbReference type="EMBL" id="KAB2343250.1"/>
    </source>
</evidence>
<feature type="region of interest" description="Disordered" evidence="9">
    <location>
        <begin position="293"/>
        <end position="320"/>
    </location>
</feature>
<keyword evidence="3" id="KW-0808">Transferase</keyword>
<evidence type="ECO:0000256" key="4">
    <source>
        <dbReference type="ARBA" id="ARBA00022729"/>
    </source>
</evidence>
<evidence type="ECO:0000256" key="8">
    <source>
        <dbReference type="ARBA" id="ARBA00022970"/>
    </source>
</evidence>
<reference evidence="11 12" key="1">
    <citation type="submission" date="2019-09" db="EMBL/GenBank/DDBJ databases">
        <title>Actinomadura physcomitrii sp. nov., a novel actinomycete isolated from moss [Physcomitrium sphaericum (Ludw) Fuernr].</title>
        <authorList>
            <person name="Zhuang X."/>
            <person name="Liu C."/>
        </authorList>
    </citation>
    <scope>NUCLEOTIDE SEQUENCE [LARGE SCALE GENOMIC DNA]</scope>
    <source>
        <strain evidence="11 12">HMC1</strain>
    </source>
</reference>
<evidence type="ECO:0000256" key="5">
    <source>
        <dbReference type="ARBA" id="ARBA00022741"/>
    </source>
</evidence>
<keyword evidence="5" id="KW-0547">Nucleotide-binding</keyword>
<dbReference type="EMBL" id="WBMT01000019">
    <property type="protein sequence ID" value="KAB2343250.1"/>
    <property type="molecule type" value="Genomic_DNA"/>
</dbReference>
<dbReference type="SUPFAM" id="SSF56112">
    <property type="entry name" value="Protein kinase-like (PK-like)"/>
    <property type="match status" value="1"/>
</dbReference>
<evidence type="ECO:0000256" key="2">
    <source>
        <dbReference type="ARBA" id="ARBA00022448"/>
    </source>
</evidence>
<evidence type="ECO:0000256" key="3">
    <source>
        <dbReference type="ARBA" id="ARBA00022679"/>
    </source>
</evidence>
<evidence type="ECO:0000256" key="1">
    <source>
        <dbReference type="ARBA" id="ARBA00010062"/>
    </source>
</evidence>
<dbReference type="GO" id="GO:0004674">
    <property type="term" value="F:protein serine/threonine kinase activity"/>
    <property type="evidence" value="ECO:0007669"/>
    <property type="project" value="TreeGrafter"/>
</dbReference>
<dbReference type="OrthoDB" id="3915799at2"/>
<dbReference type="Proteomes" id="UP000468735">
    <property type="component" value="Unassembled WGS sequence"/>
</dbReference>
<dbReference type="Gene3D" id="3.40.50.2300">
    <property type="match status" value="2"/>
</dbReference>
<evidence type="ECO:0000313" key="12">
    <source>
        <dbReference type="Proteomes" id="UP000468735"/>
    </source>
</evidence>
<dbReference type="InterPro" id="IPR028082">
    <property type="entry name" value="Peripla_BP_I"/>
</dbReference>
<keyword evidence="12" id="KW-1185">Reference proteome</keyword>
<gene>
    <name evidence="11" type="ORF">F8566_34415</name>
</gene>
<accession>A0A6H9YQL5</accession>
<protein>
    <submittedName>
        <fullName evidence="11">ABC transporter substrate-binding protein</fullName>
    </submittedName>
</protein>
<dbReference type="InterPro" id="IPR000709">
    <property type="entry name" value="Leu_Ile_Val-bd"/>
</dbReference>
<dbReference type="InterPro" id="IPR011009">
    <property type="entry name" value="Kinase-like_dom_sf"/>
</dbReference>
<comment type="caution">
    <text evidence="11">The sequence shown here is derived from an EMBL/GenBank/DDBJ whole genome shotgun (WGS) entry which is preliminary data.</text>
</comment>
<dbReference type="CDD" id="cd14014">
    <property type="entry name" value="STKc_PknB_like"/>
    <property type="match status" value="1"/>
</dbReference>
<dbReference type="PROSITE" id="PS00108">
    <property type="entry name" value="PROTEIN_KINASE_ST"/>
    <property type="match status" value="1"/>
</dbReference>
<evidence type="ECO:0000256" key="6">
    <source>
        <dbReference type="ARBA" id="ARBA00022777"/>
    </source>
</evidence>
<keyword evidence="4" id="KW-0732">Signal</keyword>
<dbReference type="InterPro" id="IPR000719">
    <property type="entry name" value="Prot_kinase_dom"/>
</dbReference>
<dbReference type="Gene3D" id="3.30.200.20">
    <property type="entry name" value="Phosphorylase Kinase, domain 1"/>
    <property type="match status" value="1"/>
</dbReference>
<dbReference type="CDD" id="cd06342">
    <property type="entry name" value="PBP1_ABC_LIVBP-like"/>
    <property type="match status" value="1"/>
</dbReference>
<dbReference type="PANTHER" id="PTHR43289:SF34">
    <property type="entry name" value="SERINE_THREONINE-PROTEIN KINASE YBDM-RELATED"/>
    <property type="match status" value="1"/>
</dbReference>
<evidence type="ECO:0000256" key="7">
    <source>
        <dbReference type="ARBA" id="ARBA00022840"/>
    </source>
</evidence>
<evidence type="ECO:0000259" key="10">
    <source>
        <dbReference type="PROSITE" id="PS50011"/>
    </source>
</evidence>
<name>A0A6H9YQL5_9ACTN</name>
<organism evidence="11 12">
    <name type="scientific">Actinomadura rudentiformis</name>
    <dbReference type="NCBI Taxonomy" id="359158"/>
    <lineage>
        <taxon>Bacteria</taxon>
        <taxon>Bacillati</taxon>
        <taxon>Actinomycetota</taxon>
        <taxon>Actinomycetes</taxon>
        <taxon>Streptosporangiales</taxon>
        <taxon>Thermomonosporaceae</taxon>
        <taxon>Actinomadura</taxon>
    </lineage>
</organism>
<dbReference type="AlphaFoldDB" id="A0A6H9YQL5"/>
<sequence length="725" mass="75521">MTDPLLPGDPRRVGAYELLTRLGEGGQGSVYLGRDPQGREVAVKLLHARLSRDPDARRRFVRELEVAERVSGFCTARVLDADIQGDQPYIVSEYVRGPSLTDLVRTEGPMDAGALLRLAIGTATALAAIHRAGIVHRDFKPPNVLIGQGGPRVIDFGIARALDSSAITMTSQIVGTPAYMAPEQVAGGAIGPAADVFAWGGTMLFAATGRLPFGGDSIPAVMHRVLNAEADVSVLPGPLAQLVGACLAKDPQRRPSSSDVLFRLLGMVGAEMPAGADPLERGATLVTTAITVDLPHAPPPPQLSQTAPPQSPPKRAPNRKPLMIGLPVALVALSIAVPTAIINLPTDGDGRGGSGATGIVKVGVMGPMTGDVAAFGTSALANARLAADEYNKTNPPARVQVVSLDTRGKPEIAASVARAAAGEGLAAVVGPILSGETQRAMPILEAATIPSVSPSAAAGLLSTQGWKHWHTMVPDVEEAVGALAALAGRTSGTAKVAVVEDEVVEPGKEGSRTAANMFTTRVQAAPYSKQVVRVSMRLPKLPRDGDYSATVKKLRDSKADAVFYGGFYDSAGPLVKQARAAGFTGRFYLSDGSFDKTFIQRAGSSAAEGAVLTCPCLDISTGTTGMPKTFGDYLARYAKANNGQKPGASGPEAYDAMTAILAAVKAGKRTGTEINGYLHDINVPGVTQRIRFKEQGQLTDSVSYAYQVRDGAFTFLGDSRTAVVR</sequence>
<dbReference type="PRINTS" id="PR00337">
    <property type="entry name" value="LEUILEVALBP"/>
</dbReference>
<keyword evidence="8" id="KW-0029">Amino-acid transport</keyword>
<feature type="domain" description="Protein kinase" evidence="10">
    <location>
        <begin position="16"/>
        <end position="265"/>
    </location>
</feature>
<keyword evidence="6" id="KW-0418">Kinase</keyword>
<dbReference type="SUPFAM" id="SSF53822">
    <property type="entry name" value="Periplasmic binding protein-like I"/>
    <property type="match status" value="1"/>
</dbReference>
<evidence type="ECO:0000256" key="9">
    <source>
        <dbReference type="SAM" id="MobiDB-lite"/>
    </source>
</evidence>
<dbReference type="InterPro" id="IPR028081">
    <property type="entry name" value="Leu-bd"/>
</dbReference>
<dbReference type="RefSeq" id="WP_151566053.1">
    <property type="nucleotide sequence ID" value="NZ_WBMT01000019.1"/>
</dbReference>
<keyword evidence="7" id="KW-0067">ATP-binding</keyword>
<dbReference type="Gene3D" id="1.10.510.10">
    <property type="entry name" value="Transferase(Phosphotransferase) domain 1"/>
    <property type="match status" value="1"/>
</dbReference>
<dbReference type="GO" id="GO:0006865">
    <property type="term" value="P:amino acid transport"/>
    <property type="evidence" value="ECO:0007669"/>
    <property type="project" value="UniProtKB-KW"/>
</dbReference>
<comment type="similarity">
    <text evidence="1">Belongs to the leucine-binding protein family.</text>
</comment>
<dbReference type="GO" id="GO:0005524">
    <property type="term" value="F:ATP binding"/>
    <property type="evidence" value="ECO:0007669"/>
    <property type="project" value="UniProtKB-KW"/>
</dbReference>
<dbReference type="PANTHER" id="PTHR43289">
    <property type="entry name" value="MITOGEN-ACTIVATED PROTEIN KINASE KINASE KINASE 20-RELATED"/>
    <property type="match status" value="1"/>
</dbReference>
<keyword evidence="2" id="KW-0813">Transport</keyword>